<evidence type="ECO:0000313" key="1">
    <source>
        <dbReference type="EMBL" id="MBX44047.1"/>
    </source>
</evidence>
<dbReference type="AlphaFoldDB" id="A0A2P2NNG5"/>
<accession>A0A2P2NNG5</accession>
<protein>
    <submittedName>
        <fullName evidence="1">Uncharacterized protein</fullName>
    </submittedName>
</protein>
<sequence length="88" mass="9886">MRTVCSSVLKNKSDSVCAQGLLLSSLCLHWFGHWTCRRATAPIKRGDQIQVYGKRSGGGGLWLTWESLIIKDLEQFGLSPNLVHNRMQ</sequence>
<reference evidence="1" key="1">
    <citation type="submission" date="2018-02" db="EMBL/GenBank/DDBJ databases">
        <title>Rhizophora mucronata_Transcriptome.</title>
        <authorList>
            <person name="Meera S.P."/>
            <person name="Sreeshan A."/>
            <person name="Augustine A."/>
        </authorList>
    </citation>
    <scope>NUCLEOTIDE SEQUENCE</scope>
    <source>
        <tissue evidence="1">Leaf</tissue>
    </source>
</reference>
<name>A0A2P2NNG5_RHIMU</name>
<proteinExistence type="predicted"/>
<organism evidence="1">
    <name type="scientific">Rhizophora mucronata</name>
    <name type="common">Asiatic mangrove</name>
    <dbReference type="NCBI Taxonomy" id="61149"/>
    <lineage>
        <taxon>Eukaryota</taxon>
        <taxon>Viridiplantae</taxon>
        <taxon>Streptophyta</taxon>
        <taxon>Embryophyta</taxon>
        <taxon>Tracheophyta</taxon>
        <taxon>Spermatophyta</taxon>
        <taxon>Magnoliopsida</taxon>
        <taxon>eudicotyledons</taxon>
        <taxon>Gunneridae</taxon>
        <taxon>Pentapetalae</taxon>
        <taxon>rosids</taxon>
        <taxon>fabids</taxon>
        <taxon>Malpighiales</taxon>
        <taxon>Rhizophoraceae</taxon>
        <taxon>Rhizophora</taxon>
    </lineage>
</organism>
<dbReference type="EMBL" id="GGEC01063563">
    <property type="protein sequence ID" value="MBX44047.1"/>
    <property type="molecule type" value="Transcribed_RNA"/>
</dbReference>